<dbReference type="Pfam" id="PF26639">
    <property type="entry name" value="Het-6_barrel"/>
    <property type="match status" value="1"/>
</dbReference>
<dbReference type="PANTHER" id="PTHR24148:SF73">
    <property type="entry name" value="HET DOMAIN PROTEIN (AFU_ORTHOLOGUE AFUA_8G01020)"/>
    <property type="match status" value="1"/>
</dbReference>
<dbReference type="VEuPathDB" id="FungiDB:CC77DRAFT_1008109"/>
<dbReference type="EMBL" id="PDXD01000026">
    <property type="protein sequence ID" value="RYN72421.1"/>
    <property type="molecule type" value="Genomic_DNA"/>
</dbReference>
<reference evidence="3" key="1">
    <citation type="journal article" date="2019" name="bioRxiv">
        <title>Genomics, evolutionary history and diagnostics of the Alternaria alternata species group including apple and Asian pear pathotypes.</title>
        <authorList>
            <person name="Armitage A.D."/>
            <person name="Cockerton H.M."/>
            <person name="Sreenivasaprasad S."/>
            <person name="Woodhall J.W."/>
            <person name="Lane C.R."/>
            <person name="Harrison R.J."/>
            <person name="Clarkson J.P."/>
        </authorList>
    </citation>
    <scope>NUCLEOTIDE SEQUENCE [LARGE SCALE GENOMIC DNA]</scope>
    <source>
        <strain evidence="3">FERA 1177</strain>
    </source>
</reference>
<feature type="domain" description="Heterokaryon incompatibility" evidence="1">
    <location>
        <begin position="107"/>
        <end position="249"/>
    </location>
</feature>
<dbReference type="InterPro" id="IPR052895">
    <property type="entry name" value="HetReg/Transcr_Mod"/>
</dbReference>
<dbReference type="Proteomes" id="UP000291422">
    <property type="component" value="Unassembled WGS sequence"/>
</dbReference>
<evidence type="ECO:0000313" key="2">
    <source>
        <dbReference type="EMBL" id="RYN72421.1"/>
    </source>
</evidence>
<dbReference type="VEuPathDB" id="FungiDB:CC77DRAFT_933549"/>
<organism evidence="2 3">
    <name type="scientific">Alternaria alternata</name>
    <name type="common">Alternaria rot fungus</name>
    <name type="synonym">Torula alternata</name>
    <dbReference type="NCBI Taxonomy" id="5599"/>
    <lineage>
        <taxon>Eukaryota</taxon>
        <taxon>Fungi</taxon>
        <taxon>Dikarya</taxon>
        <taxon>Ascomycota</taxon>
        <taxon>Pezizomycotina</taxon>
        <taxon>Dothideomycetes</taxon>
        <taxon>Pleosporomycetidae</taxon>
        <taxon>Pleosporales</taxon>
        <taxon>Pleosporineae</taxon>
        <taxon>Pleosporaceae</taxon>
        <taxon>Alternaria</taxon>
        <taxon>Alternaria sect. Alternaria</taxon>
        <taxon>Alternaria alternata complex</taxon>
    </lineage>
</organism>
<sequence>MRYEPLDKSKNEIRVLRFLGPFRSISAEESIECTIENVPLEEDSFYSQSDQSYTQTQKYPIMRDRFTKCVDLRDAALEELTVEKAIYTGPNQAYSQLNKSRFVWGDFEALSYTWGKRGDVKSIVVNGMHKDVPKNLEVALRALRDLPETRLGMRYWVDSLCINQEDEKARNEQVKRMKAIYGRARAVIVWLGQQGKIDKVAVQTMQHFCLDPYLENPLMLPKDLLTDGWSALSAFAQKPYWSRAWIIQELAMNHNSTLILCGEFQLTRRMIRLGAGYCQELLKAFQDRSDQSDNVLGLDLWPLASRMYRLASLVYKPNFEEGLTVLLNLVRGAEAADARDKVYGILGLLDPAISADIAPDYSLSDQEVYTNFMKSIIKRSGRLDEIAYVGTHVEKAWPSWVPDWRLPFGRHHFQYLRSRSASGNEAMRVRFVEQGKNSTLLVCSGLQVDIVDGTAAEPPLHRSTQPRYALNRYGSRKSEAVQQTLLMGHSKATPGTIVGYPKATTGVLKSGVTRNVLFKIPWPLEHSSSSRRPKICQSSYFQRFDEFRKHNRGFCIGGQSFESFFPTAHNKDLEVELTLRHLRLAMLSLEQRALITTETGYLGLAPTAVRQGDVVAILFGCRFPMVLRPYLDDMYQVIGECYIHELMNGEILSQERDGHVSAREFVLC</sequence>
<dbReference type="InterPro" id="IPR010730">
    <property type="entry name" value="HET"/>
</dbReference>
<name>A0A4Q4NB12_ALTAL</name>
<comment type="caution">
    <text evidence="2">The sequence shown here is derived from an EMBL/GenBank/DDBJ whole genome shotgun (WGS) entry which is preliminary data.</text>
</comment>
<evidence type="ECO:0000313" key="3">
    <source>
        <dbReference type="Proteomes" id="UP000291422"/>
    </source>
</evidence>
<dbReference type="VEuPathDB" id="FungiDB:CC77DRAFT_933112"/>
<dbReference type="PANTHER" id="PTHR24148">
    <property type="entry name" value="ANKYRIN REPEAT DOMAIN-CONTAINING PROTEIN 39 HOMOLOG-RELATED"/>
    <property type="match status" value="1"/>
</dbReference>
<gene>
    <name evidence="2" type="ORF">AA0117_g8680</name>
</gene>
<accession>A0A4Q4NB12</accession>
<proteinExistence type="predicted"/>
<dbReference type="AlphaFoldDB" id="A0A4Q4NB12"/>
<evidence type="ECO:0000259" key="1">
    <source>
        <dbReference type="Pfam" id="PF06985"/>
    </source>
</evidence>
<protein>
    <recommendedName>
        <fullName evidence="1">Heterokaryon incompatibility domain-containing protein</fullName>
    </recommendedName>
</protein>
<dbReference type="Pfam" id="PF06985">
    <property type="entry name" value="HET"/>
    <property type="match status" value="1"/>
</dbReference>